<dbReference type="SUPFAM" id="SSF48498">
    <property type="entry name" value="Tetracyclin repressor-like, C-terminal domain"/>
    <property type="match status" value="1"/>
</dbReference>
<dbReference type="SUPFAM" id="SSF46689">
    <property type="entry name" value="Homeodomain-like"/>
    <property type="match status" value="1"/>
</dbReference>
<keyword evidence="1 2" id="KW-0238">DNA-binding</keyword>
<proteinExistence type="predicted"/>
<sequence length="198" mass="22515">MLQTVEDLSTKEKIILAGAEIIVKEGLRKFTAKNIGSKVGITDAAIYKHFTSLDEIIVEIINRYISRCSQNVDRAIAMNLSTEETLKQVMREHIKVLEETKGAVPILCFEFSRSGNKKFFDILHGFVESYKEKLSQIIEKGINEGIVREDIDPKETVMLFVGLIQAKVFAYVMENREGPIIRNPEGLISELFYGIMKR</sequence>
<dbReference type="PANTHER" id="PTHR43479:SF20">
    <property type="entry name" value="HTH TETR-TYPE DOMAIN-CONTAINING PROTEIN"/>
    <property type="match status" value="1"/>
</dbReference>
<dbReference type="InterPro" id="IPR036271">
    <property type="entry name" value="Tet_transcr_reg_TetR-rel_C_sf"/>
</dbReference>
<dbReference type="Proteomes" id="UP000001369">
    <property type="component" value="Chromosome"/>
</dbReference>
<name>C1DU13_SULAA</name>
<dbReference type="GO" id="GO:0003677">
    <property type="term" value="F:DNA binding"/>
    <property type="evidence" value="ECO:0007669"/>
    <property type="project" value="UniProtKB-UniRule"/>
</dbReference>
<feature type="domain" description="HTH tetR-type" evidence="3">
    <location>
        <begin position="8"/>
        <end position="68"/>
    </location>
</feature>
<dbReference type="Gene3D" id="1.10.10.60">
    <property type="entry name" value="Homeodomain-like"/>
    <property type="match status" value="1"/>
</dbReference>
<dbReference type="STRING" id="204536.SULAZ_0615"/>
<dbReference type="InterPro" id="IPR001647">
    <property type="entry name" value="HTH_TetR"/>
</dbReference>
<dbReference type="KEGG" id="saf:SULAZ_0615"/>
<evidence type="ECO:0000256" key="1">
    <source>
        <dbReference type="ARBA" id="ARBA00023125"/>
    </source>
</evidence>
<dbReference type="Gene3D" id="1.10.357.10">
    <property type="entry name" value="Tetracycline Repressor, domain 2"/>
    <property type="match status" value="1"/>
</dbReference>
<evidence type="ECO:0000313" key="5">
    <source>
        <dbReference type="Proteomes" id="UP000001369"/>
    </source>
</evidence>
<dbReference type="PROSITE" id="PS50977">
    <property type="entry name" value="HTH_TETR_2"/>
    <property type="match status" value="1"/>
</dbReference>
<dbReference type="Pfam" id="PF08359">
    <property type="entry name" value="TetR_C_4"/>
    <property type="match status" value="1"/>
</dbReference>
<dbReference type="Pfam" id="PF00440">
    <property type="entry name" value="TetR_N"/>
    <property type="match status" value="1"/>
</dbReference>
<dbReference type="eggNOG" id="COG1309">
    <property type="taxonomic scope" value="Bacteria"/>
</dbReference>
<dbReference type="InterPro" id="IPR050624">
    <property type="entry name" value="HTH-type_Tx_Regulator"/>
</dbReference>
<dbReference type="PRINTS" id="PR00455">
    <property type="entry name" value="HTHTETR"/>
</dbReference>
<accession>C1DU13</accession>
<protein>
    <submittedName>
        <fullName evidence="4">Transcriptional regulator, TetR family</fullName>
    </submittedName>
</protein>
<dbReference type="InterPro" id="IPR013570">
    <property type="entry name" value="Tscrpt_reg_YsiA_C"/>
</dbReference>
<dbReference type="RefSeq" id="WP_012674637.1">
    <property type="nucleotide sequence ID" value="NC_012438.1"/>
</dbReference>
<evidence type="ECO:0000259" key="3">
    <source>
        <dbReference type="PROSITE" id="PS50977"/>
    </source>
</evidence>
<dbReference type="OrthoDB" id="13453at2"/>
<dbReference type="InterPro" id="IPR009057">
    <property type="entry name" value="Homeodomain-like_sf"/>
</dbReference>
<evidence type="ECO:0000313" key="4">
    <source>
        <dbReference type="EMBL" id="ACN99319.1"/>
    </source>
</evidence>
<feature type="DNA-binding region" description="H-T-H motif" evidence="2">
    <location>
        <begin position="31"/>
        <end position="50"/>
    </location>
</feature>
<dbReference type="PANTHER" id="PTHR43479">
    <property type="entry name" value="ACREF/ENVCD OPERON REPRESSOR-RELATED"/>
    <property type="match status" value="1"/>
</dbReference>
<evidence type="ECO:0000256" key="2">
    <source>
        <dbReference type="PROSITE-ProRule" id="PRU00335"/>
    </source>
</evidence>
<keyword evidence="5" id="KW-1185">Reference proteome</keyword>
<organism evidence="4 5">
    <name type="scientific">Sulfurihydrogenibium azorense (strain DSM 15241 / OCM 825 / Az-Fu1)</name>
    <dbReference type="NCBI Taxonomy" id="204536"/>
    <lineage>
        <taxon>Bacteria</taxon>
        <taxon>Pseudomonadati</taxon>
        <taxon>Aquificota</taxon>
        <taxon>Aquificia</taxon>
        <taxon>Aquificales</taxon>
        <taxon>Hydrogenothermaceae</taxon>
        <taxon>Sulfurihydrogenibium</taxon>
    </lineage>
</organism>
<dbReference type="AlphaFoldDB" id="C1DU13"/>
<dbReference type="HOGENOM" id="CLU_069356_12_3_0"/>
<dbReference type="EMBL" id="CP001229">
    <property type="protein sequence ID" value="ACN99319.1"/>
    <property type="molecule type" value="Genomic_DNA"/>
</dbReference>
<gene>
    <name evidence="4" type="ordered locus">SULAZ_0615</name>
</gene>
<reference evidence="4 5" key="1">
    <citation type="journal article" date="2009" name="J. Bacteriol.">
        <title>Complete and draft genome sequences of six members of the Aquificales.</title>
        <authorList>
            <person name="Reysenbach A.L."/>
            <person name="Hamamura N."/>
            <person name="Podar M."/>
            <person name="Griffiths E."/>
            <person name="Ferreira S."/>
            <person name="Hochstein R."/>
            <person name="Heidelberg J."/>
            <person name="Johnson J."/>
            <person name="Mead D."/>
            <person name="Pohorille A."/>
            <person name="Sarmiento M."/>
            <person name="Schweighofer K."/>
            <person name="Seshadri R."/>
            <person name="Voytek M.A."/>
        </authorList>
    </citation>
    <scope>NUCLEOTIDE SEQUENCE [LARGE SCALE GENOMIC DNA]</scope>
    <source>
        <strain evidence="5">Az-Fu1 / DSM 15241 / OCM 825</strain>
    </source>
</reference>